<dbReference type="GO" id="GO:0008168">
    <property type="term" value="F:methyltransferase activity"/>
    <property type="evidence" value="ECO:0007669"/>
    <property type="project" value="InterPro"/>
</dbReference>
<dbReference type="Gene3D" id="3.40.50.150">
    <property type="entry name" value="Vaccinia Virus protein VP39"/>
    <property type="match status" value="1"/>
</dbReference>
<dbReference type="Proteomes" id="UP000197153">
    <property type="component" value="Chromosome 1"/>
</dbReference>
<feature type="domain" description="Ribosomal RNA methyltransferase FtsJ" evidence="2">
    <location>
        <begin position="174"/>
        <end position="261"/>
    </location>
</feature>
<dbReference type="InterPro" id="IPR029063">
    <property type="entry name" value="SAM-dependent_MTases_sf"/>
</dbReference>
<dbReference type="RefSeq" id="WP_088871471.1">
    <property type="nucleotide sequence ID" value="NZ_CP022110.1"/>
</dbReference>
<dbReference type="SUPFAM" id="SSF53335">
    <property type="entry name" value="S-adenosyl-L-methionine-dependent methyltransferases"/>
    <property type="match status" value="1"/>
</dbReference>
<dbReference type="PANTHER" id="PTHR37524">
    <property type="entry name" value="RIBOSOMAL RNA LARGE SUBUNIT METHYLTRANSFERASE M"/>
    <property type="match status" value="1"/>
</dbReference>
<evidence type="ECO:0000313" key="3">
    <source>
        <dbReference type="EMBL" id="ASG20632.1"/>
    </source>
</evidence>
<dbReference type="GO" id="GO:0032259">
    <property type="term" value="P:methylation"/>
    <property type="evidence" value="ECO:0007669"/>
    <property type="project" value="InterPro"/>
</dbReference>
<dbReference type="CDD" id="cd02440">
    <property type="entry name" value="AdoMet_MTases"/>
    <property type="match status" value="1"/>
</dbReference>
<gene>
    <name evidence="3" type="ORF">Y958_07310</name>
</gene>
<dbReference type="InterPro" id="IPR002877">
    <property type="entry name" value="RNA_MeTrfase_FtsJ_dom"/>
</dbReference>
<evidence type="ECO:0000313" key="4">
    <source>
        <dbReference type="Proteomes" id="UP000197153"/>
    </source>
</evidence>
<dbReference type="EMBL" id="CP022110">
    <property type="protein sequence ID" value="ASG20632.1"/>
    <property type="molecule type" value="Genomic_DNA"/>
</dbReference>
<feature type="compositionally biased region" description="Low complexity" evidence="1">
    <location>
        <begin position="10"/>
        <end position="20"/>
    </location>
</feature>
<reference evidence="3 4" key="1">
    <citation type="submission" date="2017-06" db="EMBL/GenBank/DDBJ databases">
        <title>Complete genome sequence of Nitrospirillum amazonense strain CBAmC, an endophytic nitrogen-fixing and plant growth-promoting bacterium, isolated from sugarcane.</title>
        <authorList>
            <person name="Schwab S."/>
            <person name="dos Santos Teixeira K.R."/>
            <person name="Simoes Araujo J.L."/>
            <person name="Soares Vidal M."/>
            <person name="Borges de Freitas H.R."/>
            <person name="Rivello Crivelaro A.L."/>
            <person name="Bueno de Camargo Nunes A."/>
            <person name="dos Santos C.M."/>
            <person name="Palmeira da Silva Rosa D."/>
            <person name="da Silva Padilha D."/>
            <person name="da Silva E."/>
            <person name="Araujo Terra L."/>
            <person name="Soares Mendes V."/>
            <person name="Farinelli L."/>
            <person name="Magalhaes Cruz L."/>
            <person name="Baldani J.I."/>
        </authorList>
    </citation>
    <scope>NUCLEOTIDE SEQUENCE [LARGE SCALE GENOMIC DNA]</scope>
    <source>
        <strain evidence="3 4">CBAmC</strain>
    </source>
</reference>
<dbReference type="KEGG" id="nao:Y958_07310"/>
<evidence type="ECO:0000256" key="1">
    <source>
        <dbReference type="SAM" id="MobiDB-lite"/>
    </source>
</evidence>
<evidence type="ECO:0000259" key="2">
    <source>
        <dbReference type="Pfam" id="PF01728"/>
    </source>
</evidence>
<name>A0A248JPH9_9PROT</name>
<organism evidence="3 4">
    <name type="scientific">Nitrospirillum viridazoti CBAmc</name>
    <dbReference type="NCBI Taxonomy" id="1441467"/>
    <lineage>
        <taxon>Bacteria</taxon>
        <taxon>Pseudomonadati</taxon>
        <taxon>Pseudomonadota</taxon>
        <taxon>Alphaproteobacteria</taxon>
        <taxon>Rhodospirillales</taxon>
        <taxon>Azospirillaceae</taxon>
        <taxon>Nitrospirillum</taxon>
        <taxon>Nitrospirillum viridazoti</taxon>
    </lineage>
</organism>
<proteinExistence type="predicted"/>
<dbReference type="Pfam" id="PF01728">
    <property type="entry name" value="FtsJ"/>
    <property type="match status" value="1"/>
</dbReference>
<accession>A0A248JPH9</accession>
<dbReference type="AlphaFoldDB" id="A0A248JPH9"/>
<keyword evidence="4" id="KW-1185">Reference proteome</keyword>
<sequence>MTGHPDGTNAPASAAPGAPSFDGGESPAPGAAYLAADGFLEPLLEELADSTATVHGRLVITQAPPRPAAWSINTWLQPRRIAIASIKDGARSLRAIQRNWAVYEHGHHRRAKLIQEQLPHVSAKPLVFPAPAPTAPLGAWTLLDEGTILASPVCSSAFANGEVAFVEDKATPPNRAYLKLWEALTLAGRMPGPGDRCLDLGACPGGWTWVLQSLGADVTAIDKAPLDPRIASLPRVTVRRESAFGLDPVTIGPVDWLCSDVICYPERLLRLVHQWKDGGHARNFICTLKFQGETDHASARAFAAIPGSRLLHLSHNKHELTWIYLAPETSAV</sequence>
<feature type="region of interest" description="Disordered" evidence="1">
    <location>
        <begin position="1"/>
        <end position="26"/>
    </location>
</feature>
<dbReference type="PANTHER" id="PTHR37524:SF2">
    <property type="entry name" value="RIBOSOMAL RNA METHYLTRANSFERASE FTSJ DOMAIN-CONTAINING PROTEIN"/>
    <property type="match status" value="1"/>
</dbReference>
<protein>
    <recommendedName>
        <fullName evidence="2">Ribosomal RNA methyltransferase FtsJ domain-containing protein</fullName>
    </recommendedName>
</protein>